<protein>
    <submittedName>
        <fullName evidence="2">Uracil phosphoribosyltransferase</fullName>
    </submittedName>
</protein>
<sequence length="184" mass="21793">MKLQIYELSHPIIKIILNEIENNENDYKYIGLLLMYEILRNYISIKKIYIKKIKAIKEFNTINKNEKHFLLTNISNTYDMISEIKVIVPNIKIIHIDYSSTDKIEQSIKNLEISNNNTKIFIIEKITINEQISNLINYLIHNKQIDSKYINIGCVISHQKSLEQIANQYPKLKVYTTKIIYNNK</sequence>
<reference evidence="2" key="1">
    <citation type="journal article" date="2017" name="J. Phycol.">
        <title>Analysis of chloroplast genomes and a supermatrix inform reclassification of the Rhodomelaceae (Rhodophyta).</title>
        <authorList>
            <person name="Diaz-Tapia P."/>
            <person name="Maggs C.A."/>
            <person name="West J.A."/>
            <person name="Verbruggen H."/>
        </authorList>
    </citation>
    <scope>NUCLEOTIDE SEQUENCE</scope>
    <source>
        <strain evidence="2">PD1107</strain>
    </source>
</reference>
<evidence type="ECO:0000313" key="2">
    <source>
        <dbReference type="EMBL" id="ARW66931.1"/>
    </source>
</evidence>
<dbReference type="Gene3D" id="3.40.50.2020">
    <property type="match status" value="1"/>
</dbReference>
<organism evidence="2">
    <name type="scientific">Dipterosiphonia australica</name>
    <dbReference type="NCBI Taxonomy" id="2007208"/>
    <lineage>
        <taxon>Eukaryota</taxon>
        <taxon>Rhodophyta</taxon>
        <taxon>Florideophyceae</taxon>
        <taxon>Rhodymeniophycidae</taxon>
        <taxon>Ceramiales</taxon>
        <taxon>Rhodomelaceae</taxon>
        <taxon>Herposiphonieae</taxon>
        <taxon>Dipterosiphonia</taxon>
    </lineage>
</organism>
<dbReference type="InterPro" id="IPR000836">
    <property type="entry name" value="PRTase_dom"/>
</dbReference>
<proteinExistence type="predicted"/>
<keyword evidence="2" id="KW-0150">Chloroplast</keyword>
<accession>A0A1Z1MMF7</accession>
<dbReference type="Pfam" id="PF14681">
    <property type="entry name" value="UPRTase"/>
    <property type="match status" value="1"/>
</dbReference>
<keyword evidence="2" id="KW-0808">Transferase</keyword>
<dbReference type="AlphaFoldDB" id="A0A1Z1MMF7"/>
<dbReference type="RefSeq" id="YP_009397745.1">
    <property type="nucleotide sequence ID" value="NC_035288.1"/>
</dbReference>
<keyword evidence="2" id="KW-0328">Glycosyltransferase</keyword>
<dbReference type="GeneID" id="33360157"/>
<dbReference type="InterPro" id="IPR029057">
    <property type="entry name" value="PRTase-like"/>
</dbReference>
<keyword evidence="2" id="KW-0934">Plastid</keyword>
<gene>
    <name evidence="2" type="primary">upp</name>
</gene>
<evidence type="ECO:0000259" key="1">
    <source>
        <dbReference type="Pfam" id="PF14681"/>
    </source>
</evidence>
<dbReference type="EMBL" id="MF101444">
    <property type="protein sequence ID" value="ARW66931.1"/>
    <property type="molecule type" value="Genomic_DNA"/>
</dbReference>
<geneLocation type="chloroplast" evidence="2"/>
<dbReference type="GO" id="GO:0016757">
    <property type="term" value="F:glycosyltransferase activity"/>
    <property type="evidence" value="ECO:0007669"/>
    <property type="project" value="UniProtKB-KW"/>
</dbReference>
<feature type="domain" description="Phosphoribosyltransferase" evidence="1">
    <location>
        <begin position="28"/>
        <end position="179"/>
    </location>
</feature>
<name>A0A1Z1MMF7_9FLOR</name>